<dbReference type="InterPro" id="IPR050869">
    <property type="entry name" value="H3K4_H4K5_MeTrfase"/>
</dbReference>
<gene>
    <name evidence="2" type="ORF">PGLA1383_LOCUS21955</name>
</gene>
<reference evidence="2" key="1">
    <citation type="submission" date="2021-02" db="EMBL/GenBank/DDBJ databases">
        <authorList>
            <person name="Dougan E. K."/>
            <person name="Rhodes N."/>
            <person name="Thang M."/>
            <person name="Chan C."/>
        </authorList>
    </citation>
    <scope>NUCLEOTIDE SEQUENCE</scope>
</reference>
<name>A0A813ESR8_POLGL</name>
<evidence type="ECO:0000313" key="3">
    <source>
        <dbReference type="Proteomes" id="UP000654075"/>
    </source>
</evidence>
<dbReference type="Pfam" id="PF00856">
    <property type="entry name" value="SET"/>
    <property type="match status" value="1"/>
</dbReference>
<sequence>MTDHYGHPGAYTDFCKLPASVQDLILGSFFCPMDSLHATRNEAKADAKLSSSDRQRLVQFKTIMNFNSFETRPALADGSGLDDDLDDRAAIYMVACKANHSCLPNASWYTRDLDGTRVMRSTHSLKKGEEVLISYLQDSDLRLPTAYRQDELRQLSEFSCDCSRCSAKEDAWRVFPCSVSECPGARRAGACATSGAMGDCDVCGEPLSASLCGRLLAEEAALQQSLDSIGQGIQDGEDMSSEVLALSHIHPLHHLTRVVARRKANLHLQLRQAAEARAALELLVSSWATDSPLSFSQVIAFDLEFCGDSMRRFRDFARAEELYSRACTVHAVLCEPLHPFLTCIHRKLATVRLRLLADKLEDVDQFIPGSLVVLRGGLPEGVASGSVGMLGAIANSCPVHLPDRELQVHAANLSTARQLEGPPELGQLVLVHGLRSKSGLSLNGRIGTVEGSSSDGGSVSVRGVLSCGGLANLPCKNLCIVNSLNGAVCKDPRSDMVLGSWEESEEEEEEEEEE</sequence>
<dbReference type="PANTHER" id="PTHR12197">
    <property type="entry name" value="HISTONE-LYSINE N-METHYLTRANSFERASE SMYD"/>
    <property type="match status" value="1"/>
</dbReference>
<dbReference type="InterPro" id="IPR001214">
    <property type="entry name" value="SET_dom"/>
</dbReference>
<organism evidence="2 3">
    <name type="scientific">Polarella glacialis</name>
    <name type="common">Dinoflagellate</name>
    <dbReference type="NCBI Taxonomy" id="89957"/>
    <lineage>
        <taxon>Eukaryota</taxon>
        <taxon>Sar</taxon>
        <taxon>Alveolata</taxon>
        <taxon>Dinophyceae</taxon>
        <taxon>Suessiales</taxon>
        <taxon>Suessiaceae</taxon>
        <taxon>Polarella</taxon>
    </lineage>
</organism>
<dbReference type="OrthoDB" id="5945798at2759"/>
<feature type="non-terminal residue" evidence="2">
    <location>
        <position position="514"/>
    </location>
</feature>
<evidence type="ECO:0000313" key="2">
    <source>
        <dbReference type="EMBL" id="CAE8603752.1"/>
    </source>
</evidence>
<keyword evidence="3" id="KW-1185">Reference proteome</keyword>
<dbReference type="Gene3D" id="1.25.40.10">
    <property type="entry name" value="Tetratricopeptide repeat domain"/>
    <property type="match status" value="1"/>
</dbReference>
<dbReference type="EMBL" id="CAJNNV010015738">
    <property type="protein sequence ID" value="CAE8603752.1"/>
    <property type="molecule type" value="Genomic_DNA"/>
</dbReference>
<dbReference type="InterPro" id="IPR046341">
    <property type="entry name" value="SET_dom_sf"/>
</dbReference>
<dbReference type="Gene3D" id="2.170.270.10">
    <property type="entry name" value="SET domain"/>
    <property type="match status" value="1"/>
</dbReference>
<dbReference type="Proteomes" id="UP000654075">
    <property type="component" value="Unassembled WGS sequence"/>
</dbReference>
<dbReference type="InterPro" id="IPR011990">
    <property type="entry name" value="TPR-like_helical_dom_sf"/>
</dbReference>
<feature type="domain" description="SET" evidence="1">
    <location>
        <begin position="96"/>
        <end position="135"/>
    </location>
</feature>
<protein>
    <recommendedName>
        <fullName evidence="1">SET domain-containing protein</fullName>
    </recommendedName>
</protein>
<evidence type="ECO:0000259" key="1">
    <source>
        <dbReference type="Pfam" id="PF00856"/>
    </source>
</evidence>
<dbReference type="CDD" id="cd20071">
    <property type="entry name" value="SET_SMYD"/>
    <property type="match status" value="1"/>
</dbReference>
<proteinExistence type="predicted"/>
<dbReference type="AlphaFoldDB" id="A0A813ESR8"/>
<accession>A0A813ESR8</accession>
<dbReference type="SUPFAM" id="SSF82199">
    <property type="entry name" value="SET domain"/>
    <property type="match status" value="1"/>
</dbReference>
<comment type="caution">
    <text evidence="2">The sequence shown here is derived from an EMBL/GenBank/DDBJ whole genome shotgun (WGS) entry which is preliminary data.</text>
</comment>